<dbReference type="Proteomes" id="UP000814140">
    <property type="component" value="Unassembled WGS sequence"/>
</dbReference>
<organism evidence="1 2">
    <name type="scientific">Artomyces pyxidatus</name>
    <dbReference type="NCBI Taxonomy" id="48021"/>
    <lineage>
        <taxon>Eukaryota</taxon>
        <taxon>Fungi</taxon>
        <taxon>Dikarya</taxon>
        <taxon>Basidiomycota</taxon>
        <taxon>Agaricomycotina</taxon>
        <taxon>Agaricomycetes</taxon>
        <taxon>Russulales</taxon>
        <taxon>Auriscalpiaceae</taxon>
        <taxon>Artomyces</taxon>
    </lineage>
</organism>
<proteinExistence type="predicted"/>
<dbReference type="EMBL" id="MU277199">
    <property type="protein sequence ID" value="KAI0064328.1"/>
    <property type="molecule type" value="Genomic_DNA"/>
</dbReference>
<gene>
    <name evidence="1" type="ORF">BV25DRAFT_1800593</name>
</gene>
<reference evidence="1" key="2">
    <citation type="journal article" date="2022" name="New Phytol.">
        <title>Evolutionary transition to the ectomycorrhizal habit in the genomes of a hyperdiverse lineage of mushroom-forming fungi.</title>
        <authorList>
            <person name="Looney B."/>
            <person name="Miyauchi S."/>
            <person name="Morin E."/>
            <person name="Drula E."/>
            <person name="Courty P.E."/>
            <person name="Kohler A."/>
            <person name="Kuo A."/>
            <person name="LaButti K."/>
            <person name="Pangilinan J."/>
            <person name="Lipzen A."/>
            <person name="Riley R."/>
            <person name="Andreopoulos W."/>
            <person name="He G."/>
            <person name="Johnson J."/>
            <person name="Nolan M."/>
            <person name="Tritt A."/>
            <person name="Barry K.W."/>
            <person name="Grigoriev I.V."/>
            <person name="Nagy L.G."/>
            <person name="Hibbett D."/>
            <person name="Henrissat B."/>
            <person name="Matheny P.B."/>
            <person name="Labbe J."/>
            <person name="Martin F.M."/>
        </authorList>
    </citation>
    <scope>NUCLEOTIDE SEQUENCE</scope>
    <source>
        <strain evidence="1">HHB10654</strain>
    </source>
</reference>
<evidence type="ECO:0000313" key="2">
    <source>
        <dbReference type="Proteomes" id="UP000814140"/>
    </source>
</evidence>
<sequence length="359" mass="39337">MPPLPLSFDESTTASISAIQRRAADLEEFQIPRLRDCKDSLVVQQQYAAELREDLEALARLVEALEETIDDQRGERTRRDLKGVVESFEEDVRRLRKDTRAALLTSKKAIDAQSSSTREELLRSSVMKEKQTSEEKTTYVTPFTAGLFGFTYLLMKAQNDVTDALRRTLGLMQGELERSVLSTQMLEASTASLKTTSTTHDVLTGLLGTSKQLITALEKSDWLDRLLIMGALAFFLLVVLFILKQRIVDRGIRIAFWWTRFLPYMGGESNPLDKLEKGRIYASTVTGVAMVSSTTVSVFSSVASSMSSADAAVVSSGVDATATSILDSLSDAAGTTKDPSISPATTDMAPGSTALHDEL</sequence>
<accession>A0ACB8T849</accession>
<name>A0ACB8T849_9AGAM</name>
<comment type="caution">
    <text evidence="1">The sequence shown here is derived from an EMBL/GenBank/DDBJ whole genome shotgun (WGS) entry which is preliminary data.</text>
</comment>
<reference evidence="1" key="1">
    <citation type="submission" date="2021-03" db="EMBL/GenBank/DDBJ databases">
        <authorList>
            <consortium name="DOE Joint Genome Institute"/>
            <person name="Ahrendt S."/>
            <person name="Looney B.P."/>
            <person name="Miyauchi S."/>
            <person name="Morin E."/>
            <person name="Drula E."/>
            <person name="Courty P.E."/>
            <person name="Chicoki N."/>
            <person name="Fauchery L."/>
            <person name="Kohler A."/>
            <person name="Kuo A."/>
            <person name="Labutti K."/>
            <person name="Pangilinan J."/>
            <person name="Lipzen A."/>
            <person name="Riley R."/>
            <person name="Andreopoulos W."/>
            <person name="He G."/>
            <person name="Johnson J."/>
            <person name="Barry K.W."/>
            <person name="Grigoriev I.V."/>
            <person name="Nagy L."/>
            <person name="Hibbett D."/>
            <person name="Henrissat B."/>
            <person name="Matheny P.B."/>
            <person name="Labbe J."/>
            <person name="Martin F."/>
        </authorList>
    </citation>
    <scope>NUCLEOTIDE SEQUENCE</scope>
    <source>
        <strain evidence="1">HHB10654</strain>
    </source>
</reference>
<keyword evidence="2" id="KW-1185">Reference proteome</keyword>
<evidence type="ECO:0000313" key="1">
    <source>
        <dbReference type="EMBL" id="KAI0064328.1"/>
    </source>
</evidence>
<protein>
    <submittedName>
        <fullName evidence="1">Sec20-domain-containing protein</fullName>
    </submittedName>
</protein>